<evidence type="ECO:0000313" key="3">
    <source>
        <dbReference type="Proteomes" id="UP001212997"/>
    </source>
</evidence>
<dbReference type="AlphaFoldDB" id="A0AAD5UQI2"/>
<evidence type="ECO:0000313" key="2">
    <source>
        <dbReference type="EMBL" id="KAJ3474851.1"/>
    </source>
</evidence>
<sequence length="161" mass="17985">MFTKALAALAIISAVVPGLAYSQYPDLYVRDYDDLIAREDLQARASYSSRNGWSGAAANAMTNVQSQIASHQAAIHQLESAQRAAQAHAKSSYRATDRQVSKMFSREPSTIDDFMRKANSMKSYSQQMMNYNTQKASGYRVPTARSVSEILERDLMSWDLD</sequence>
<comment type="caution">
    <text evidence="2">The sequence shown here is derived from an EMBL/GenBank/DDBJ whole genome shotgun (WGS) entry which is preliminary data.</text>
</comment>
<reference evidence="2" key="1">
    <citation type="submission" date="2022-07" db="EMBL/GenBank/DDBJ databases">
        <title>Genome Sequence of Physisporinus lineatus.</title>
        <authorList>
            <person name="Buettner E."/>
        </authorList>
    </citation>
    <scope>NUCLEOTIDE SEQUENCE</scope>
    <source>
        <strain evidence="2">VT162</strain>
    </source>
</reference>
<organism evidence="2 3">
    <name type="scientific">Meripilus lineatus</name>
    <dbReference type="NCBI Taxonomy" id="2056292"/>
    <lineage>
        <taxon>Eukaryota</taxon>
        <taxon>Fungi</taxon>
        <taxon>Dikarya</taxon>
        <taxon>Basidiomycota</taxon>
        <taxon>Agaricomycotina</taxon>
        <taxon>Agaricomycetes</taxon>
        <taxon>Polyporales</taxon>
        <taxon>Meripilaceae</taxon>
        <taxon>Meripilus</taxon>
    </lineage>
</organism>
<keyword evidence="1" id="KW-0732">Signal</keyword>
<dbReference type="Proteomes" id="UP001212997">
    <property type="component" value="Unassembled WGS sequence"/>
</dbReference>
<feature type="chain" id="PRO_5041968796" description="DUF4142 domain-containing protein" evidence="1">
    <location>
        <begin position="23"/>
        <end position="161"/>
    </location>
</feature>
<dbReference type="InterPro" id="IPR036689">
    <property type="entry name" value="ESAT-6-like_sf"/>
</dbReference>
<evidence type="ECO:0008006" key="4">
    <source>
        <dbReference type="Google" id="ProtNLM"/>
    </source>
</evidence>
<proteinExistence type="predicted"/>
<dbReference type="EMBL" id="JANAWD010000969">
    <property type="protein sequence ID" value="KAJ3474851.1"/>
    <property type="molecule type" value="Genomic_DNA"/>
</dbReference>
<evidence type="ECO:0000256" key="1">
    <source>
        <dbReference type="SAM" id="SignalP"/>
    </source>
</evidence>
<dbReference type="SUPFAM" id="SSF140453">
    <property type="entry name" value="EsxAB dimer-like"/>
    <property type="match status" value="1"/>
</dbReference>
<name>A0AAD5UQI2_9APHY</name>
<gene>
    <name evidence="2" type="ORF">NLI96_g12219</name>
</gene>
<accession>A0AAD5UQI2</accession>
<keyword evidence="3" id="KW-1185">Reference proteome</keyword>
<feature type="signal peptide" evidence="1">
    <location>
        <begin position="1"/>
        <end position="22"/>
    </location>
</feature>
<protein>
    <recommendedName>
        <fullName evidence="4">DUF4142 domain-containing protein</fullName>
    </recommendedName>
</protein>